<sequence length="25" mass="2845">MVQMELNRSLDIVCNAWTTILYSSG</sequence>
<evidence type="ECO:0000313" key="1">
    <source>
        <dbReference type="EMBL" id="MBW84094.1"/>
    </source>
</evidence>
<protein>
    <submittedName>
        <fullName evidence="1">Uncharacterized protein</fullName>
    </submittedName>
</protein>
<name>A0A2P2ISA6_RHIMU</name>
<accession>A0A2P2ISA6</accession>
<dbReference type="EMBL" id="GGEC01003611">
    <property type="protein sequence ID" value="MBW84094.1"/>
    <property type="molecule type" value="Transcribed_RNA"/>
</dbReference>
<reference evidence="1" key="1">
    <citation type="submission" date="2018-02" db="EMBL/GenBank/DDBJ databases">
        <title>Rhizophora mucronata_Transcriptome.</title>
        <authorList>
            <person name="Meera S.P."/>
            <person name="Sreeshan A."/>
            <person name="Augustine A."/>
        </authorList>
    </citation>
    <scope>NUCLEOTIDE SEQUENCE</scope>
    <source>
        <tissue evidence="1">Leaf</tissue>
    </source>
</reference>
<proteinExistence type="predicted"/>
<organism evidence="1">
    <name type="scientific">Rhizophora mucronata</name>
    <name type="common">Asiatic mangrove</name>
    <dbReference type="NCBI Taxonomy" id="61149"/>
    <lineage>
        <taxon>Eukaryota</taxon>
        <taxon>Viridiplantae</taxon>
        <taxon>Streptophyta</taxon>
        <taxon>Embryophyta</taxon>
        <taxon>Tracheophyta</taxon>
        <taxon>Spermatophyta</taxon>
        <taxon>Magnoliopsida</taxon>
        <taxon>eudicotyledons</taxon>
        <taxon>Gunneridae</taxon>
        <taxon>Pentapetalae</taxon>
        <taxon>rosids</taxon>
        <taxon>fabids</taxon>
        <taxon>Malpighiales</taxon>
        <taxon>Rhizophoraceae</taxon>
        <taxon>Rhizophora</taxon>
    </lineage>
</organism>
<dbReference type="AlphaFoldDB" id="A0A2P2ISA6"/>